<dbReference type="CDD" id="cd02603">
    <property type="entry name" value="HAD_sEH-N_like"/>
    <property type="match status" value="1"/>
</dbReference>
<protein>
    <recommendedName>
        <fullName evidence="3">Haloacid dehalogenase</fullName>
    </recommendedName>
</protein>
<gene>
    <name evidence="1" type="ORF">JCM31826_09160</name>
</gene>
<dbReference type="PANTHER" id="PTHR43611:SF3">
    <property type="entry name" value="FLAVIN MONONUCLEOTIDE HYDROLASE 1, CHLOROPLATIC"/>
    <property type="match status" value="1"/>
</dbReference>
<dbReference type="Pfam" id="PF00702">
    <property type="entry name" value="Hydrolase"/>
    <property type="match status" value="1"/>
</dbReference>
<evidence type="ECO:0000313" key="2">
    <source>
        <dbReference type="Proteomes" id="UP000286715"/>
    </source>
</evidence>
<dbReference type="EMBL" id="BHZE01000007">
    <property type="protein sequence ID" value="GCD77434.1"/>
    <property type="molecule type" value="Genomic_DNA"/>
</dbReference>
<dbReference type="Proteomes" id="UP000286715">
    <property type="component" value="Unassembled WGS sequence"/>
</dbReference>
<dbReference type="SFLD" id="SFLDG01129">
    <property type="entry name" value="C1.5:_HAD__Beta-PGM__Phosphata"/>
    <property type="match status" value="1"/>
</dbReference>
<reference evidence="1 2" key="1">
    <citation type="submission" date="2018-11" db="EMBL/GenBank/DDBJ databases">
        <title>Schleiferia aggregans sp. nov., a moderately thermophilic heterotrophic bacterium isolated from microbial mats at a terrestrial hot spring.</title>
        <authorList>
            <person name="Iino T."/>
            <person name="Ohkuma M."/>
            <person name="Haruta S."/>
        </authorList>
    </citation>
    <scope>NUCLEOTIDE SEQUENCE [LARGE SCALE GENOMIC DNA]</scope>
    <source>
        <strain evidence="1 2">LA</strain>
    </source>
</reference>
<dbReference type="OrthoDB" id="9797415at2"/>
<dbReference type="InterPro" id="IPR023198">
    <property type="entry name" value="PGP-like_dom2"/>
</dbReference>
<dbReference type="Gene3D" id="3.40.50.1000">
    <property type="entry name" value="HAD superfamily/HAD-like"/>
    <property type="match status" value="1"/>
</dbReference>
<accession>A0A401XKC4</accession>
<dbReference type="SUPFAM" id="SSF56784">
    <property type="entry name" value="HAD-like"/>
    <property type="match status" value="1"/>
</dbReference>
<dbReference type="NCBIfam" id="TIGR01509">
    <property type="entry name" value="HAD-SF-IA-v3"/>
    <property type="match status" value="1"/>
</dbReference>
<comment type="caution">
    <text evidence="1">The sequence shown here is derived from an EMBL/GenBank/DDBJ whole genome shotgun (WGS) entry which is preliminary data.</text>
</comment>
<dbReference type="PANTHER" id="PTHR43611">
    <property type="entry name" value="ALPHA-D-GLUCOSE 1-PHOSPHATE PHOSPHATASE"/>
    <property type="match status" value="1"/>
</dbReference>
<proteinExistence type="predicted"/>
<dbReference type="InterPro" id="IPR006439">
    <property type="entry name" value="HAD-SF_hydro_IA"/>
</dbReference>
<sequence length="215" mass="25197">MKEIKNIIWDFGIVLIDLNMEHFHQQCQAHGIKSNINILSTHFSHTYEKGLISEHEFFREAKLLFPRWVSYPTIKAIWNSMLGHIPDEKIRLLHKIRKAGYAQVLCSNTNPTHIRHIWQSHGPYTTQRFKKAFQQLYLSYEYNLRKPEPEFFNLIIDQMGWLSSETLLIDDNEHNIDAASSLGMHVLHYTGEESLKYFDTALPKLHAHRAGAQSK</sequence>
<dbReference type="RefSeq" id="WP_124397497.1">
    <property type="nucleotide sequence ID" value="NZ_BHZE01000007.1"/>
</dbReference>
<name>A0A401XKC4_9FLAO</name>
<keyword evidence="2" id="KW-1185">Reference proteome</keyword>
<evidence type="ECO:0008006" key="3">
    <source>
        <dbReference type="Google" id="ProtNLM"/>
    </source>
</evidence>
<dbReference type="SFLD" id="SFLDS00003">
    <property type="entry name" value="Haloacid_Dehalogenase"/>
    <property type="match status" value="1"/>
</dbReference>
<dbReference type="InterPro" id="IPR023214">
    <property type="entry name" value="HAD_sf"/>
</dbReference>
<dbReference type="Gene3D" id="1.10.150.240">
    <property type="entry name" value="Putative phosphatase, domain 2"/>
    <property type="match status" value="1"/>
</dbReference>
<dbReference type="AlphaFoldDB" id="A0A401XKC4"/>
<dbReference type="InterPro" id="IPR036412">
    <property type="entry name" value="HAD-like_sf"/>
</dbReference>
<evidence type="ECO:0000313" key="1">
    <source>
        <dbReference type="EMBL" id="GCD77434.1"/>
    </source>
</evidence>
<organism evidence="1 2">
    <name type="scientific">Thermaurantimonas aggregans</name>
    <dbReference type="NCBI Taxonomy" id="2173829"/>
    <lineage>
        <taxon>Bacteria</taxon>
        <taxon>Pseudomonadati</taxon>
        <taxon>Bacteroidota</taxon>
        <taxon>Flavobacteriia</taxon>
        <taxon>Flavobacteriales</taxon>
        <taxon>Schleiferiaceae</taxon>
        <taxon>Thermaurantimonas</taxon>
    </lineage>
</organism>